<dbReference type="PANTHER" id="PTHR35175">
    <property type="entry name" value="DUF1289 DOMAIN-CONTAINING PROTEIN"/>
    <property type="match status" value="1"/>
</dbReference>
<protein>
    <submittedName>
        <fullName evidence="1">DUF1289 domain-containing protein</fullName>
    </submittedName>
</protein>
<name>A0A9X2KR77_9SPHN</name>
<gene>
    <name evidence="1" type="ORF">M9979_12845</name>
</gene>
<sequence>MTGGAARPAPPPAAAIESPCTGVCAIADDDRCRGCARTLDEIAGWSLMTPAARAAVMAALPSRRR</sequence>
<dbReference type="Pfam" id="PF06945">
    <property type="entry name" value="DUF1289"/>
    <property type="match status" value="1"/>
</dbReference>
<proteinExistence type="predicted"/>
<dbReference type="InterPro" id="IPR010710">
    <property type="entry name" value="DUF1289"/>
</dbReference>
<accession>A0A9X2KR77</accession>
<organism evidence="1 2">
    <name type="scientific">Sphingomonas liriopis</name>
    <dbReference type="NCBI Taxonomy" id="2949094"/>
    <lineage>
        <taxon>Bacteria</taxon>
        <taxon>Pseudomonadati</taxon>
        <taxon>Pseudomonadota</taxon>
        <taxon>Alphaproteobacteria</taxon>
        <taxon>Sphingomonadales</taxon>
        <taxon>Sphingomonadaceae</taxon>
        <taxon>Sphingomonas</taxon>
    </lineage>
</organism>
<dbReference type="EMBL" id="JAMLDY010000015">
    <property type="protein sequence ID" value="MCP3735762.1"/>
    <property type="molecule type" value="Genomic_DNA"/>
</dbReference>
<dbReference type="RefSeq" id="WP_254289762.1">
    <property type="nucleotide sequence ID" value="NZ_JAMLDY010000015.1"/>
</dbReference>
<dbReference type="AlphaFoldDB" id="A0A9X2KR77"/>
<keyword evidence="2" id="KW-1185">Reference proteome</keyword>
<evidence type="ECO:0000313" key="2">
    <source>
        <dbReference type="Proteomes" id="UP001139486"/>
    </source>
</evidence>
<evidence type="ECO:0000313" key="1">
    <source>
        <dbReference type="EMBL" id="MCP3735762.1"/>
    </source>
</evidence>
<dbReference type="PANTHER" id="PTHR35175:SF2">
    <property type="entry name" value="DUF1289 DOMAIN-CONTAINING PROTEIN"/>
    <property type="match status" value="1"/>
</dbReference>
<comment type="caution">
    <text evidence="1">The sequence shown here is derived from an EMBL/GenBank/DDBJ whole genome shotgun (WGS) entry which is preliminary data.</text>
</comment>
<reference evidence="1" key="1">
    <citation type="submission" date="2022-05" db="EMBL/GenBank/DDBJ databases">
        <title>Sphingomonas sp. strain RP10 Genome sequencing and assembly.</title>
        <authorList>
            <person name="Kim I."/>
        </authorList>
    </citation>
    <scope>NUCLEOTIDE SEQUENCE</scope>
    <source>
        <strain evidence="1">RP10</strain>
    </source>
</reference>
<dbReference type="Proteomes" id="UP001139486">
    <property type="component" value="Unassembled WGS sequence"/>
</dbReference>